<proteinExistence type="predicted"/>
<evidence type="ECO:0000313" key="3">
    <source>
        <dbReference type="Proteomes" id="UP000521943"/>
    </source>
</evidence>
<feature type="region of interest" description="Disordered" evidence="1">
    <location>
        <begin position="93"/>
        <end position="112"/>
    </location>
</feature>
<comment type="caution">
    <text evidence="2">The sequence shown here is derived from an EMBL/GenBank/DDBJ whole genome shotgun (WGS) entry which is preliminary data.</text>
</comment>
<evidence type="ECO:0000313" key="2">
    <source>
        <dbReference type="EMBL" id="KAF6764675.1"/>
    </source>
</evidence>
<protein>
    <submittedName>
        <fullName evidence="2">Uncharacterized protein</fullName>
    </submittedName>
</protein>
<dbReference type="EMBL" id="JACGCI010000003">
    <property type="protein sequence ID" value="KAF6764675.1"/>
    <property type="molecule type" value="Genomic_DNA"/>
</dbReference>
<gene>
    <name evidence="2" type="ORF">DFP72DRAFT_319767</name>
</gene>
<dbReference type="AlphaFoldDB" id="A0A8H6MDM8"/>
<name>A0A8H6MDM8_9AGAR</name>
<keyword evidence="3" id="KW-1185">Reference proteome</keyword>
<accession>A0A8H6MDM8</accession>
<organism evidence="2 3">
    <name type="scientific">Ephemerocybe angulata</name>
    <dbReference type="NCBI Taxonomy" id="980116"/>
    <lineage>
        <taxon>Eukaryota</taxon>
        <taxon>Fungi</taxon>
        <taxon>Dikarya</taxon>
        <taxon>Basidiomycota</taxon>
        <taxon>Agaricomycotina</taxon>
        <taxon>Agaricomycetes</taxon>
        <taxon>Agaricomycetidae</taxon>
        <taxon>Agaricales</taxon>
        <taxon>Agaricineae</taxon>
        <taxon>Psathyrellaceae</taxon>
        <taxon>Ephemerocybe</taxon>
    </lineage>
</organism>
<sequence length="172" mass="18915">MGCTTGGSATRRSRYAHPSFPTFPCRWSRRCCHHENFRTAADGNHPLSPTATTPTVVTHHLPSRVVVVQLPLLVVPPVFAVVASNSTPVVVVGRRPPPHQSPRSTTAAHRSHSPSLPPYFFFTLPPFARPLARLLTRRSLARTFNARTPARWHDGLELDPAGLAVSRSRPVL</sequence>
<evidence type="ECO:0000256" key="1">
    <source>
        <dbReference type="SAM" id="MobiDB-lite"/>
    </source>
</evidence>
<reference evidence="2 3" key="1">
    <citation type="submission" date="2020-07" db="EMBL/GenBank/DDBJ databases">
        <title>Comparative genomics of pyrophilous fungi reveals a link between fire events and developmental genes.</title>
        <authorList>
            <consortium name="DOE Joint Genome Institute"/>
            <person name="Steindorff A.S."/>
            <person name="Carver A."/>
            <person name="Calhoun S."/>
            <person name="Stillman K."/>
            <person name="Liu H."/>
            <person name="Lipzen A."/>
            <person name="Pangilinan J."/>
            <person name="Labutti K."/>
            <person name="Bruns T.D."/>
            <person name="Grigoriev I.V."/>
        </authorList>
    </citation>
    <scope>NUCLEOTIDE SEQUENCE [LARGE SCALE GENOMIC DNA]</scope>
    <source>
        <strain evidence="2 3">CBS 144469</strain>
    </source>
</reference>
<dbReference type="Proteomes" id="UP000521943">
    <property type="component" value="Unassembled WGS sequence"/>
</dbReference>